<sequence>MSAVDGSPRLVDLTADSEGDTEHVELQGTDVDMIDDNASDSIVDSSSPAPLRSRPKPTTSRPGITKKAIPRANAKRSTKKTPGSFSQWRSGQSFEDIEAEDSPTAKREKRKLEREAEEKEMGKRIQELAATVGWKQPNRTDQRTTKKNSTAVPYRYKEERLTLCAMCDDKVPVSESTKLRCKHRHCNSCLQRNFEMVINQPNMWPAKCCGPLDQDLAYGVLTKEEFERFLDVKRSKEQMSTSSCYNCQKQLLSVNIVGGGSGFCMAYATKMEEYRERSKKGEEALLVARNAMADQNSKALEKQQVVSEILTLRAKLDKRSPRKTPRKSSPKAKPPPTPTSTTSVEPPTPAGIEDIKQKYPALMKVLEDDKPEEPPAKVPSLMDKFRTSFPALMKEFDEKAPRAVEEDPGDWPMPDVKDDGLFNFDLFLQSSDITGEMGFGLRL</sequence>
<protein>
    <recommendedName>
        <fullName evidence="4">RING-type domain-containing protein</fullName>
    </recommendedName>
</protein>
<reference evidence="2" key="1">
    <citation type="submission" date="2023-01" db="EMBL/GenBank/DDBJ databases">
        <title>The chitinases involved in constricting ring structure development in the nematode-trapping fungus Drechslerella dactyloides.</title>
        <authorList>
            <person name="Wang R."/>
            <person name="Zhang L."/>
            <person name="Tang P."/>
            <person name="Li S."/>
            <person name="Liang L."/>
        </authorList>
    </citation>
    <scope>NUCLEOTIDE SEQUENCE</scope>
    <source>
        <strain evidence="2">YMF1.00031</strain>
    </source>
</reference>
<evidence type="ECO:0000256" key="1">
    <source>
        <dbReference type="SAM" id="MobiDB-lite"/>
    </source>
</evidence>
<name>A0AAD6NNL8_DREDA</name>
<dbReference type="Gene3D" id="3.30.40.10">
    <property type="entry name" value="Zinc/RING finger domain, C3HC4 (zinc finger)"/>
    <property type="match status" value="1"/>
</dbReference>
<feature type="region of interest" description="Disordered" evidence="1">
    <location>
        <begin position="1"/>
        <end position="122"/>
    </location>
</feature>
<dbReference type="AlphaFoldDB" id="A0AAD6NNL8"/>
<feature type="compositionally biased region" description="Polar residues" evidence="1">
    <location>
        <begin position="39"/>
        <end position="48"/>
    </location>
</feature>
<comment type="caution">
    <text evidence="2">The sequence shown here is derived from an EMBL/GenBank/DDBJ whole genome shotgun (WGS) entry which is preliminary data.</text>
</comment>
<dbReference type="InterPro" id="IPR013083">
    <property type="entry name" value="Znf_RING/FYVE/PHD"/>
</dbReference>
<evidence type="ECO:0008006" key="4">
    <source>
        <dbReference type="Google" id="ProtNLM"/>
    </source>
</evidence>
<feature type="compositionally biased region" description="Basic and acidic residues" evidence="1">
    <location>
        <begin position="103"/>
        <end position="122"/>
    </location>
</feature>
<proteinExistence type="predicted"/>
<accession>A0AAD6NNL8</accession>
<feature type="compositionally biased region" description="Polar residues" evidence="1">
    <location>
        <begin position="80"/>
        <end position="93"/>
    </location>
</feature>
<gene>
    <name evidence="2" type="ORF">Dda_1075</name>
</gene>
<dbReference type="EMBL" id="JAQGDS010000001">
    <property type="protein sequence ID" value="KAJ6264922.1"/>
    <property type="molecule type" value="Genomic_DNA"/>
</dbReference>
<organism evidence="2 3">
    <name type="scientific">Drechslerella dactyloides</name>
    <name type="common">Nematode-trapping fungus</name>
    <name type="synonym">Arthrobotrys dactyloides</name>
    <dbReference type="NCBI Taxonomy" id="74499"/>
    <lineage>
        <taxon>Eukaryota</taxon>
        <taxon>Fungi</taxon>
        <taxon>Dikarya</taxon>
        <taxon>Ascomycota</taxon>
        <taxon>Pezizomycotina</taxon>
        <taxon>Orbiliomycetes</taxon>
        <taxon>Orbiliales</taxon>
        <taxon>Orbiliaceae</taxon>
        <taxon>Drechslerella</taxon>
    </lineage>
</organism>
<feature type="compositionally biased region" description="Basic residues" evidence="1">
    <location>
        <begin position="320"/>
        <end position="330"/>
    </location>
</feature>
<feature type="region of interest" description="Disordered" evidence="1">
    <location>
        <begin position="312"/>
        <end position="352"/>
    </location>
</feature>
<evidence type="ECO:0000313" key="2">
    <source>
        <dbReference type="EMBL" id="KAJ6264922.1"/>
    </source>
</evidence>
<dbReference type="Proteomes" id="UP001221413">
    <property type="component" value="Unassembled WGS sequence"/>
</dbReference>
<keyword evidence="3" id="KW-1185">Reference proteome</keyword>
<evidence type="ECO:0000313" key="3">
    <source>
        <dbReference type="Proteomes" id="UP001221413"/>
    </source>
</evidence>
<dbReference type="SUPFAM" id="SSF57850">
    <property type="entry name" value="RING/U-box"/>
    <property type="match status" value="1"/>
</dbReference>